<dbReference type="STRING" id="2017.SAMN05444320_1232"/>
<dbReference type="GO" id="GO:0016887">
    <property type="term" value="F:ATP hydrolysis activity"/>
    <property type="evidence" value="ECO:0007669"/>
    <property type="project" value="InterPro"/>
</dbReference>
<evidence type="ECO:0000313" key="6">
    <source>
        <dbReference type="EMBL" id="SHH11170.1"/>
    </source>
</evidence>
<feature type="domain" description="ABC transporter" evidence="5">
    <location>
        <begin position="343"/>
        <end position="545"/>
    </location>
</feature>
<feature type="domain" description="ABC transporter" evidence="5">
    <location>
        <begin position="6"/>
        <end position="238"/>
    </location>
</feature>
<evidence type="ECO:0000313" key="7">
    <source>
        <dbReference type="Proteomes" id="UP000184501"/>
    </source>
</evidence>
<dbReference type="PANTHER" id="PTHR19211:SF6">
    <property type="entry name" value="BLL7188 PROTEIN"/>
    <property type="match status" value="1"/>
</dbReference>
<dbReference type="Pfam" id="PF00005">
    <property type="entry name" value="ABC_tran"/>
    <property type="match status" value="2"/>
</dbReference>
<evidence type="ECO:0000256" key="1">
    <source>
        <dbReference type="ARBA" id="ARBA00022737"/>
    </source>
</evidence>
<evidence type="ECO:0000256" key="2">
    <source>
        <dbReference type="ARBA" id="ARBA00022741"/>
    </source>
</evidence>
<evidence type="ECO:0000256" key="3">
    <source>
        <dbReference type="ARBA" id="ARBA00022840"/>
    </source>
</evidence>
<dbReference type="InterPro" id="IPR050611">
    <property type="entry name" value="ABCF"/>
</dbReference>
<gene>
    <name evidence="6" type="ORF">SAMN05444320_1232</name>
</gene>
<dbReference type="Gene3D" id="3.40.50.300">
    <property type="entry name" value="P-loop containing nucleotide triphosphate hydrolases"/>
    <property type="match status" value="2"/>
</dbReference>
<keyword evidence="3" id="KW-0067">ATP-binding</keyword>
<keyword evidence="2" id="KW-0547">Nucleotide-binding</keyword>
<dbReference type="AlphaFoldDB" id="A0A1M5QB73"/>
<sequence length="545" mass="59172">MQDPAIVCTHLTFHWPDDTPLFTDLSFAVGVGRTGLIAPNGAGKSTLLRLVAGELAPTAGSVAVQGELAYLPQTLPLVMDRTVAEVLEIAPVLAALRAIESGDTAEEHFSIVGSDWDIEDRAHAALARLGMADVDLDRPLGTLSGGQAVSLGLAAQLLRQPDVLLLDEPTNNLDLDARERLYAVVEEWRGCLLVVSHDRALLDRMDRVAELGPDSVQLHGGNFTAYQEAVQREQEAAEQAVRTAQADLRRQRREEREARERAERRAGNARRNQASMGLPKIVAGTLQRRAQESAGRSADVHAQRVAEARTRLASASQRIRDEDRITVALPATRVPAGSTVLTCEAVNVGLGAVPRVFGQDGFDLSVRGPERVALVGPNGAGKSTLLRLVHGTLTPDSGTIRRAEGRVAHLSQRLDLLRPEWTVHESLRRFAPELSETQLRHRLAQFLFTGDRVRLPVAALSGGERLRATLACVLNAEPAPRLLLLDEPTNNLDLVSVEQLESALNAYEGAFLVVSHDRAFLSAIGVTRWLELRDGALREIDPPDA</sequence>
<dbReference type="GO" id="GO:0005524">
    <property type="term" value="F:ATP binding"/>
    <property type="evidence" value="ECO:0007669"/>
    <property type="project" value="UniProtKB-KW"/>
</dbReference>
<dbReference type="CDD" id="cd03221">
    <property type="entry name" value="ABCF_EF-3"/>
    <property type="match status" value="2"/>
</dbReference>
<dbReference type="RefSeq" id="WP_073490128.1">
    <property type="nucleotide sequence ID" value="NZ_FQVN01000023.1"/>
</dbReference>
<dbReference type="PANTHER" id="PTHR19211">
    <property type="entry name" value="ATP-BINDING TRANSPORT PROTEIN-RELATED"/>
    <property type="match status" value="1"/>
</dbReference>
<name>A0A1M5QB73_STRHI</name>
<organism evidence="6 7">
    <name type="scientific">Streptoalloteichus hindustanus</name>
    <dbReference type="NCBI Taxonomy" id="2017"/>
    <lineage>
        <taxon>Bacteria</taxon>
        <taxon>Bacillati</taxon>
        <taxon>Actinomycetota</taxon>
        <taxon>Actinomycetes</taxon>
        <taxon>Pseudonocardiales</taxon>
        <taxon>Pseudonocardiaceae</taxon>
        <taxon>Streptoalloteichus</taxon>
    </lineage>
</organism>
<dbReference type="FunFam" id="3.40.50.300:FF:000597">
    <property type="entry name" value="ABC transporter ATP-binding protein"/>
    <property type="match status" value="1"/>
</dbReference>
<evidence type="ECO:0000256" key="4">
    <source>
        <dbReference type="SAM" id="MobiDB-lite"/>
    </source>
</evidence>
<dbReference type="InterPro" id="IPR003439">
    <property type="entry name" value="ABC_transporter-like_ATP-bd"/>
</dbReference>
<dbReference type="Proteomes" id="UP000184501">
    <property type="component" value="Unassembled WGS sequence"/>
</dbReference>
<dbReference type="InterPro" id="IPR027417">
    <property type="entry name" value="P-loop_NTPase"/>
</dbReference>
<evidence type="ECO:0000259" key="5">
    <source>
        <dbReference type="PROSITE" id="PS50893"/>
    </source>
</evidence>
<dbReference type="EMBL" id="FQVN01000023">
    <property type="protein sequence ID" value="SHH11170.1"/>
    <property type="molecule type" value="Genomic_DNA"/>
</dbReference>
<dbReference type="SUPFAM" id="SSF52540">
    <property type="entry name" value="P-loop containing nucleoside triphosphate hydrolases"/>
    <property type="match status" value="2"/>
</dbReference>
<dbReference type="SMART" id="SM00382">
    <property type="entry name" value="AAA"/>
    <property type="match status" value="2"/>
</dbReference>
<feature type="region of interest" description="Disordered" evidence="4">
    <location>
        <begin position="238"/>
        <end position="272"/>
    </location>
</feature>
<dbReference type="FunFam" id="3.40.50.300:FF:001320">
    <property type="entry name" value="Heme ABC transporter ATP-binding protein"/>
    <property type="match status" value="1"/>
</dbReference>
<proteinExistence type="predicted"/>
<accession>A0A1M5QB73</accession>
<feature type="compositionally biased region" description="Basic and acidic residues" evidence="4">
    <location>
        <begin position="247"/>
        <end position="266"/>
    </location>
</feature>
<dbReference type="PROSITE" id="PS50893">
    <property type="entry name" value="ABC_TRANSPORTER_2"/>
    <property type="match status" value="2"/>
</dbReference>
<dbReference type="InterPro" id="IPR003593">
    <property type="entry name" value="AAA+_ATPase"/>
</dbReference>
<keyword evidence="7" id="KW-1185">Reference proteome</keyword>
<dbReference type="OrthoDB" id="3169603at2"/>
<keyword evidence="1" id="KW-0677">Repeat</keyword>
<protein>
    <submittedName>
        <fullName evidence="6">ATPase components of ABC transporters with duplicated ATPase domains</fullName>
    </submittedName>
</protein>
<reference evidence="6 7" key="1">
    <citation type="submission" date="2016-11" db="EMBL/GenBank/DDBJ databases">
        <authorList>
            <person name="Jaros S."/>
            <person name="Januszkiewicz K."/>
            <person name="Wedrychowicz H."/>
        </authorList>
    </citation>
    <scope>NUCLEOTIDE SEQUENCE [LARGE SCALE GENOMIC DNA]</scope>
    <source>
        <strain evidence="6 7">DSM 44523</strain>
    </source>
</reference>